<keyword evidence="1" id="KW-0812">Transmembrane</keyword>
<organism evidence="2 3">
    <name type="scientific">Lentibacillus kimchii</name>
    <dbReference type="NCBI Taxonomy" id="1542911"/>
    <lineage>
        <taxon>Bacteria</taxon>
        <taxon>Bacillati</taxon>
        <taxon>Bacillota</taxon>
        <taxon>Bacilli</taxon>
        <taxon>Bacillales</taxon>
        <taxon>Bacillaceae</taxon>
        <taxon>Lentibacillus</taxon>
    </lineage>
</organism>
<reference evidence="3" key="1">
    <citation type="journal article" date="2019" name="Int. J. Syst. Evol. Microbiol.">
        <title>The Global Catalogue of Microorganisms (GCM) 10K type strain sequencing project: providing services to taxonomists for standard genome sequencing and annotation.</title>
        <authorList>
            <consortium name="The Broad Institute Genomics Platform"/>
            <consortium name="The Broad Institute Genome Sequencing Center for Infectious Disease"/>
            <person name="Wu L."/>
            <person name="Ma J."/>
        </authorList>
    </citation>
    <scope>NUCLEOTIDE SEQUENCE [LARGE SCALE GENOMIC DNA]</scope>
    <source>
        <strain evidence="3">JCM 30234</strain>
    </source>
</reference>
<evidence type="ECO:0000313" key="3">
    <source>
        <dbReference type="Proteomes" id="UP001596620"/>
    </source>
</evidence>
<proteinExistence type="predicted"/>
<evidence type="ECO:0000313" key="2">
    <source>
        <dbReference type="EMBL" id="MFC7746451.1"/>
    </source>
</evidence>
<dbReference type="RefSeq" id="WP_382357941.1">
    <property type="nucleotide sequence ID" value="NZ_JBHTGR010000006.1"/>
</dbReference>
<keyword evidence="3" id="KW-1185">Reference proteome</keyword>
<protein>
    <recommendedName>
        <fullName evidence="4">DUF2512 family protein</fullName>
    </recommendedName>
</protein>
<evidence type="ECO:0000256" key="1">
    <source>
        <dbReference type="SAM" id="Phobius"/>
    </source>
</evidence>
<name>A0ABW2UV23_9BACI</name>
<feature type="transmembrane region" description="Helical" evidence="1">
    <location>
        <begin position="41"/>
        <end position="65"/>
    </location>
</feature>
<keyword evidence="1" id="KW-0472">Membrane</keyword>
<accession>A0ABW2UV23</accession>
<feature type="transmembrane region" description="Helical" evidence="1">
    <location>
        <begin position="6"/>
        <end position="29"/>
    </location>
</feature>
<keyword evidence="1" id="KW-1133">Transmembrane helix</keyword>
<gene>
    <name evidence="2" type="ORF">ACFQU8_04245</name>
</gene>
<feature type="transmembrane region" description="Helical" evidence="1">
    <location>
        <begin position="71"/>
        <end position="96"/>
    </location>
</feature>
<sequence>MTLEGSNAAISILIVAILTAWAVSYLYGWKMIELSGFVGSQIAMAGMINLFLWACAVFGWFLYAFDIGKALFFGGLVLLSVLFAVSEAALITLLMVRRKTWLAVYHKRNDNNRAYQ</sequence>
<dbReference type="EMBL" id="JBHTGR010000006">
    <property type="protein sequence ID" value="MFC7746451.1"/>
    <property type="molecule type" value="Genomic_DNA"/>
</dbReference>
<dbReference type="Proteomes" id="UP001596620">
    <property type="component" value="Unassembled WGS sequence"/>
</dbReference>
<evidence type="ECO:0008006" key="4">
    <source>
        <dbReference type="Google" id="ProtNLM"/>
    </source>
</evidence>
<comment type="caution">
    <text evidence="2">The sequence shown here is derived from an EMBL/GenBank/DDBJ whole genome shotgun (WGS) entry which is preliminary data.</text>
</comment>